<dbReference type="InterPro" id="IPR036249">
    <property type="entry name" value="Thioredoxin-like_sf"/>
</dbReference>
<keyword evidence="2" id="KW-0201">Cytochrome c-type biogenesis</keyword>
<sequence length="153" mass="16926">MALVYVIYAAIHEPIVEAGDNAPDFTVTTDAGRAVSLSKFGGKLLVLNFWASWCPPCVEETPSLSAFAQQYADKGVVVLAVSVDKDPEAYRKFVEKYHPSFLTARDLKIHGDYGTFVYPESYVIDASGKVLRKYAEAKNWMNPDLVSDINSLL</sequence>
<dbReference type="AlphaFoldDB" id="A0A7V8SW64"/>
<organism evidence="5 6">
    <name type="scientific">Candidatus Acidiferrum panamense</name>
    <dbReference type="NCBI Taxonomy" id="2741543"/>
    <lineage>
        <taxon>Bacteria</taxon>
        <taxon>Pseudomonadati</taxon>
        <taxon>Acidobacteriota</taxon>
        <taxon>Terriglobia</taxon>
        <taxon>Candidatus Acidiferrales</taxon>
        <taxon>Candidatus Acidiferrum</taxon>
    </lineage>
</organism>
<dbReference type="Pfam" id="PF08534">
    <property type="entry name" value="Redoxin"/>
    <property type="match status" value="1"/>
</dbReference>
<evidence type="ECO:0000256" key="3">
    <source>
        <dbReference type="ARBA" id="ARBA00023284"/>
    </source>
</evidence>
<protein>
    <submittedName>
        <fullName evidence="5">TlpA family protein disulfide reductase</fullName>
    </submittedName>
</protein>
<keyword evidence="3" id="KW-0676">Redox-active center</keyword>
<dbReference type="SUPFAM" id="SSF52833">
    <property type="entry name" value="Thioredoxin-like"/>
    <property type="match status" value="1"/>
</dbReference>
<dbReference type="PROSITE" id="PS51352">
    <property type="entry name" value="THIOREDOXIN_2"/>
    <property type="match status" value="1"/>
</dbReference>
<comment type="subcellular location">
    <subcellularLocation>
        <location evidence="1">Cell envelope</location>
    </subcellularLocation>
</comment>
<dbReference type="InterPro" id="IPR050553">
    <property type="entry name" value="Thioredoxin_ResA/DsbE_sf"/>
</dbReference>
<evidence type="ECO:0000256" key="2">
    <source>
        <dbReference type="ARBA" id="ARBA00022748"/>
    </source>
</evidence>
<dbReference type="PROSITE" id="PS00194">
    <property type="entry name" value="THIOREDOXIN_1"/>
    <property type="match status" value="1"/>
</dbReference>
<keyword evidence="6" id="KW-1185">Reference proteome</keyword>
<dbReference type="GO" id="GO:0017004">
    <property type="term" value="P:cytochrome complex assembly"/>
    <property type="evidence" value="ECO:0007669"/>
    <property type="project" value="UniProtKB-KW"/>
</dbReference>
<dbReference type="InterPro" id="IPR017937">
    <property type="entry name" value="Thioredoxin_CS"/>
</dbReference>
<dbReference type="Gene3D" id="3.40.30.10">
    <property type="entry name" value="Glutaredoxin"/>
    <property type="match status" value="1"/>
</dbReference>
<comment type="caution">
    <text evidence="5">The sequence shown here is derived from an EMBL/GenBank/DDBJ whole genome shotgun (WGS) entry which is preliminary data.</text>
</comment>
<dbReference type="GO" id="GO:0016491">
    <property type="term" value="F:oxidoreductase activity"/>
    <property type="evidence" value="ECO:0007669"/>
    <property type="project" value="InterPro"/>
</dbReference>
<dbReference type="Proteomes" id="UP000567293">
    <property type="component" value="Unassembled WGS sequence"/>
</dbReference>
<dbReference type="InterPro" id="IPR013740">
    <property type="entry name" value="Redoxin"/>
</dbReference>
<dbReference type="PANTHER" id="PTHR42852">
    <property type="entry name" value="THIOL:DISULFIDE INTERCHANGE PROTEIN DSBE"/>
    <property type="match status" value="1"/>
</dbReference>
<evidence type="ECO:0000256" key="1">
    <source>
        <dbReference type="ARBA" id="ARBA00004196"/>
    </source>
</evidence>
<evidence type="ECO:0000313" key="5">
    <source>
        <dbReference type="EMBL" id="MBA0084599.1"/>
    </source>
</evidence>
<dbReference type="CDD" id="cd02966">
    <property type="entry name" value="TlpA_like_family"/>
    <property type="match status" value="1"/>
</dbReference>
<dbReference type="PANTHER" id="PTHR42852:SF18">
    <property type="entry name" value="CHROMOSOME UNDETERMINED SCAFFOLD_47, WHOLE GENOME SHOTGUN SEQUENCE"/>
    <property type="match status" value="1"/>
</dbReference>
<feature type="domain" description="Thioredoxin" evidence="4">
    <location>
        <begin position="16"/>
        <end position="153"/>
    </location>
</feature>
<evidence type="ECO:0000313" key="6">
    <source>
        <dbReference type="Proteomes" id="UP000567293"/>
    </source>
</evidence>
<dbReference type="EMBL" id="JACDQQ010000634">
    <property type="protein sequence ID" value="MBA0084599.1"/>
    <property type="molecule type" value="Genomic_DNA"/>
</dbReference>
<accession>A0A7V8SW64</accession>
<dbReference type="GO" id="GO:0030313">
    <property type="term" value="C:cell envelope"/>
    <property type="evidence" value="ECO:0007669"/>
    <property type="project" value="UniProtKB-SubCell"/>
</dbReference>
<dbReference type="InterPro" id="IPR013766">
    <property type="entry name" value="Thioredoxin_domain"/>
</dbReference>
<name>A0A7V8SW64_9BACT</name>
<proteinExistence type="predicted"/>
<reference evidence="5" key="1">
    <citation type="submission" date="2020-06" db="EMBL/GenBank/DDBJ databases">
        <title>Legume-microbial interactions unlock mineral nutrients during tropical forest succession.</title>
        <authorList>
            <person name="Epihov D.Z."/>
        </authorList>
    </citation>
    <scope>NUCLEOTIDE SEQUENCE [LARGE SCALE GENOMIC DNA]</scope>
    <source>
        <strain evidence="5">Pan2503</strain>
    </source>
</reference>
<gene>
    <name evidence="5" type="ORF">HRJ53_06370</name>
</gene>
<evidence type="ECO:0000259" key="4">
    <source>
        <dbReference type="PROSITE" id="PS51352"/>
    </source>
</evidence>